<dbReference type="Proteomes" id="UP000824469">
    <property type="component" value="Unassembled WGS sequence"/>
</dbReference>
<evidence type="ECO:0000313" key="1">
    <source>
        <dbReference type="EMBL" id="KAH9327388.1"/>
    </source>
</evidence>
<dbReference type="AlphaFoldDB" id="A0AA38GSE4"/>
<gene>
    <name evidence="1" type="ORF">KI387_007566</name>
</gene>
<proteinExistence type="predicted"/>
<keyword evidence="2" id="KW-1185">Reference proteome</keyword>
<protein>
    <submittedName>
        <fullName evidence="1">Uncharacterized protein</fullName>
    </submittedName>
</protein>
<feature type="non-terminal residue" evidence="1">
    <location>
        <position position="63"/>
    </location>
</feature>
<reference evidence="1 2" key="1">
    <citation type="journal article" date="2021" name="Nat. Plants">
        <title>The Taxus genome provides insights into paclitaxel biosynthesis.</title>
        <authorList>
            <person name="Xiong X."/>
            <person name="Gou J."/>
            <person name="Liao Q."/>
            <person name="Li Y."/>
            <person name="Zhou Q."/>
            <person name="Bi G."/>
            <person name="Li C."/>
            <person name="Du R."/>
            <person name="Wang X."/>
            <person name="Sun T."/>
            <person name="Guo L."/>
            <person name="Liang H."/>
            <person name="Lu P."/>
            <person name="Wu Y."/>
            <person name="Zhang Z."/>
            <person name="Ro D.K."/>
            <person name="Shang Y."/>
            <person name="Huang S."/>
            <person name="Yan J."/>
        </authorList>
    </citation>
    <scope>NUCLEOTIDE SEQUENCE [LARGE SCALE GENOMIC DNA]</scope>
    <source>
        <strain evidence="1">Ta-2019</strain>
    </source>
</reference>
<name>A0AA38GSE4_TAXCH</name>
<evidence type="ECO:0000313" key="2">
    <source>
        <dbReference type="Proteomes" id="UP000824469"/>
    </source>
</evidence>
<accession>A0AA38GSE4</accession>
<dbReference type="EMBL" id="JAHRHJ020000002">
    <property type="protein sequence ID" value="KAH9327388.1"/>
    <property type="molecule type" value="Genomic_DNA"/>
</dbReference>
<comment type="caution">
    <text evidence="1">The sequence shown here is derived from an EMBL/GenBank/DDBJ whole genome shotgun (WGS) entry which is preliminary data.</text>
</comment>
<organism evidence="1 2">
    <name type="scientific">Taxus chinensis</name>
    <name type="common">Chinese yew</name>
    <name type="synonym">Taxus wallichiana var. chinensis</name>
    <dbReference type="NCBI Taxonomy" id="29808"/>
    <lineage>
        <taxon>Eukaryota</taxon>
        <taxon>Viridiplantae</taxon>
        <taxon>Streptophyta</taxon>
        <taxon>Embryophyta</taxon>
        <taxon>Tracheophyta</taxon>
        <taxon>Spermatophyta</taxon>
        <taxon>Pinopsida</taxon>
        <taxon>Pinidae</taxon>
        <taxon>Conifers II</taxon>
        <taxon>Cupressales</taxon>
        <taxon>Taxaceae</taxon>
        <taxon>Taxus</taxon>
    </lineage>
</organism>
<sequence>MRPCALQKWRMRSECRQRKGSVRWRTEMAHDTEWSVNGKSYTLVHVRAMLDTLTACGYDAPSE</sequence>